<organism evidence="1 2">
    <name type="scientific">Vaccinium darrowii</name>
    <dbReference type="NCBI Taxonomy" id="229202"/>
    <lineage>
        <taxon>Eukaryota</taxon>
        <taxon>Viridiplantae</taxon>
        <taxon>Streptophyta</taxon>
        <taxon>Embryophyta</taxon>
        <taxon>Tracheophyta</taxon>
        <taxon>Spermatophyta</taxon>
        <taxon>Magnoliopsida</taxon>
        <taxon>eudicotyledons</taxon>
        <taxon>Gunneridae</taxon>
        <taxon>Pentapetalae</taxon>
        <taxon>asterids</taxon>
        <taxon>Ericales</taxon>
        <taxon>Ericaceae</taxon>
        <taxon>Vaccinioideae</taxon>
        <taxon>Vaccinieae</taxon>
        <taxon>Vaccinium</taxon>
    </lineage>
</organism>
<reference evidence="1 2" key="1">
    <citation type="journal article" date="2021" name="Hortic Res">
        <title>High-quality reference genome and annotation aids understanding of berry development for evergreen blueberry (Vaccinium darrowii).</title>
        <authorList>
            <person name="Yu J."/>
            <person name="Hulse-Kemp A.M."/>
            <person name="Babiker E."/>
            <person name="Staton M."/>
        </authorList>
    </citation>
    <scope>NUCLEOTIDE SEQUENCE [LARGE SCALE GENOMIC DNA]</scope>
    <source>
        <strain evidence="2">cv. NJ 8807/NJ 8810</strain>
        <tissue evidence="1">Young leaf</tissue>
    </source>
</reference>
<name>A0ACB7Z7C3_9ERIC</name>
<sequence>MDFVEDEGLCLKKPAQTPTPKAMQIHEIGVVYWMRLPNDLTACFLSRVGAFELLENAQLVCKKWNKICKDLVIWRSIDMSNGGNILQLPFDVIEMVKEAINRSLG</sequence>
<gene>
    <name evidence="1" type="ORF">Vadar_031066</name>
</gene>
<comment type="caution">
    <text evidence="1">The sequence shown here is derived from an EMBL/GenBank/DDBJ whole genome shotgun (WGS) entry which is preliminary data.</text>
</comment>
<protein>
    <submittedName>
        <fullName evidence="1">Uncharacterized protein</fullName>
    </submittedName>
</protein>
<evidence type="ECO:0000313" key="2">
    <source>
        <dbReference type="Proteomes" id="UP000828048"/>
    </source>
</evidence>
<dbReference type="Proteomes" id="UP000828048">
    <property type="component" value="Chromosome 4"/>
</dbReference>
<accession>A0ACB7Z7C3</accession>
<proteinExistence type="predicted"/>
<keyword evidence="2" id="KW-1185">Reference proteome</keyword>
<evidence type="ECO:0000313" key="1">
    <source>
        <dbReference type="EMBL" id="KAH7861806.1"/>
    </source>
</evidence>
<dbReference type="EMBL" id="CM037154">
    <property type="protein sequence ID" value="KAH7861806.1"/>
    <property type="molecule type" value="Genomic_DNA"/>
</dbReference>